<dbReference type="InterPro" id="IPR053135">
    <property type="entry name" value="AKR2_Oxidoreductase"/>
</dbReference>
<dbReference type="InterPro" id="IPR023210">
    <property type="entry name" value="NADP_OxRdtase_dom"/>
</dbReference>
<dbReference type="InterPro" id="IPR036812">
    <property type="entry name" value="NAD(P)_OxRdtase_dom_sf"/>
</dbReference>
<proteinExistence type="predicted"/>
<evidence type="ECO:0000259" key="1">
    <source>
        <dbReference type="Pfam" id="PF00248"/>
    </source>
</evidence>
<dbReference type="STRING" id="1293036.GCA_001315825_00259"/>
<dbReference type="AlphaFoldDB" id="A0A2U9ITZ3"/>
<evidence type="ECO:0000313" key="2">
    <source>
        <dbReference type="EMBL" id="AWR99541.1"/>
    </source>
</evidence>
<dbReference type="PANTHER" id="PTHR43312">
    <property type="entry name" value="D-THREO-ALDOSE 1-DEHYDROGENASE"/>
    <property type="match status" value="1"/>
</dbReference>
<dbReference type="KEGG" id="mhk:DFR87_07400"/>
<organism evidence="2 3">
    <name type="scientific">Metallosphaera hakonensis JCM 8857 = DSM 7519</name>
    <dbReference type="NCBI Taxonomy" id="1293036"/>
    <lineage>
        <taxon>Archaea</taxon>
        <taxon>Thermoproteota</taxon>
        <taxon>Thermoprotei</taxon>
        <taxon>Sulfolobales</taxon>
        <taxon>Sulfolobaceae</taxon>
        <taxon>Metallosphaera</taxon>
    </lineage>
</organism>
<dbReference type="InterPro" id="IPR020471">
    <property type="entry name" value="AKR"/>
</dbReference>
<reference evidence="2" key="1">
    <citation type="submission" date="2018-05" db="EMBL/GenBank/DDBJ databases">
        <title>Complete Genome Sequences of Extremely Thermoacidophilic, Metal-Mobilizing Type-Strain Members of the Archaeal Family Sulfolobaceae: Acidianus brierleyi DSM-1651T, Acidianus sulfidivorans DSM-18786T, Metallosphaera hakonensis DSM-7519T, and Metallosphaera prunae DSM-10039T.</title>
        <authorList>
            <person name="Counts J.A."/>
            <person name="Kelly R.M."/>
        </authorList>
    </citation>
    <scope>NUCLEOTIDE SEQUENCE [LARGE SCALE GENOMIC DNA]</scope>
    <source>
        <strain evidence="2">HO1-1</strain>
    </source>
</reference>
<sequence length="322" mass="37130">MLTRDLGLTGVKVSEIGVGMWTLVTDWWGQPEKAQQLIKRAMELGINFFDTADMYGNGKAEEILGKSLGSKRDQVVILTKIGYDFYSSPEKPKQNFDIDYLRFALKKSMERLSTDYIDVLMIHNPKMIHLTRKELLDFMHSLKSEGIARAIGVALGPTLGWEEEGLKAINMGYEALEHILNLIELYPGLNFLKYNIGHVVRVPHASDVLNEDKWPLRYDPKLHRHFKDQRWIDKAVERTRDLKSIADKKGLKLSQLALGFVLSLKNVSSVIPNITTMNELENFAKSSEILLEKADVEFLFDYYERNYRDLNQESIRETIIYK</sequence>
<dbReference type="EMBL" id="CP029287">
    <property type="protein sequence ID" value="AWR99541.1"/>
    <property type="molecule type" value="Genomic_DNA"/>
</dbReference>
<dbReference type="Proteomes" id="UP000247586">
    <property type="component" value="Chromosome"/>
</dbReference>
<gene>
    <name evidence="2" type="ORF">DFR87_07400</name>
</gene>
<dbReference type="RefSeq" id="WP_110369241.1">
    <property type="nucleotide sequence ID" value="NZ_CP029287.2"/>
</dbReference>
<name>A0A2U9ITZ3_9CREN</name>
<dbReference type="PANTHER" id="PTHR43312:SF1">
    <property type="entry name" value="NADP-DEPENDENT OXIDOREDUCTASE DOMAIN-CONTAINING PROTEIN"/>
    <property type="match status" value="1"/>
</dbReference>
<dbReference type="SUPFAM" id="SSF51430">
    <property type="entry name" value="NAD(P)-linked oxidoreductase"/>
    <property type="match status" value="1"/>
</dbReference>
<dbReference type="PRINTS" id="PR00069">
    <property type="entry name" value="ALDKETRDTASE"/>
</dbReference>
<accession>A0A2U9ITZ3</accession>
<evidence type="ECO:0000313" key="3">
    <source>
        <dbReference type="Proteomes" id="UP000247586"/>
    </source>
</evidence>
<dbReference type="CDD" id="cd19086">
    <property type="entry name" value="AKR_AKR11C1"/>
    <property type="match status" value="1"/>
</dbReference>
<dbReference type="OrthoDB" id="28487at2157"/>
<keyword evidence="3" id="KW-1185">Reference proteome</keyword>
<protein>
    <submittedName>
        <fullName evidence="2">Aldo/keto reductase</fullName>
    </submittedName>
</protein>
<dbReference type="GeneID" id="36835156"/>
<feature type="domain" description="NADP-dependent oxidoreductase" evidence="1">
    <location>
        <begin position="15"/>
        <end position="297"/>
    </location>
</feature>
<dbReference type="GO" id="GO:0016491">
    <property type="term" value="F:oxidoreductase activity"/>
    <property type="evidence" value="ECO:0007669"/>
    <property type="project" value="InterPro"/>
</dbReference>
<dbReference type="Gene3D" id="3.20.20.100">
    <property type="entry name" value="NADP-dependent oxidoreductase domain"/>
    <property type="match status" value="1"/>
</dbReference>
<dbReference type="Pfam" id="PF00248">
    <property type="entry name" value="Aldo_ket_red"/>
    <property type="match status" value="1"/>
</dbReference>